<sequence length="425" mass="46799">MATAVKQSGKGTDNVPAGVYRYNGRSPHVFILIYFTLRSFIMTRFAHRIDQALTFHAIEVTKAAQQLREQGRDIISLGIGEPDFTAPPIVVDTLARAAQAGLSGYSPALGIMPLRSAIADYYKSHWGAEVDPERIIITAGASGALSLACMALLNPGDEILMPDPAYPANSNFILCSGATPRLVPCTAQERFQLSADKIAAHWTDKTRGVLIASPSNPTGTSIEREELVRIIQTVRERGGVVIMDEIYLGLCYDRVPRSALTLDPQIVVINSFSKYFNMTGWRLGWMVVPEAMVGPVEKLAASLNICPPTLAQHAAISCFTEEALAIYEHRRLAFMERRDYLLPEFEKLGIHVPVKPDGAFYIYADISQHGMNSDQFAHKLLHEAGIAVVPGLDFGPAYAQKMIRVSYATALDRLREAIERLQKIL</sequence>
<evidence type="ECO:0000256" key="4">
    <source>
        <dbReference type="ARBA" id="ARBA00022679"/>
    </source>
</evidence>
<dbReference type="GO" id="GO:0008483">
    <property type="term" value="F:transaminase activity"/>
    <property type="evidence" value="ECO:0007669"/>
    <property type="project" value="UniProtKB-KW"/>
</dbReference>
<keyword evidence="5" id="KW-0663">Pyridoxal phosphate</keyword>
<evidence type="ECO:0000256" key="5">
    <source>
        <dbReference type="ARBA" id="ARBA00022898"/>
    </source>
</evidence>
<evidence type="ECO:0000313" key="9">
    <source>
        <dbReference type="Proteomes" id="UP000293398"/>
    </source>
</evidence>
<dbReference type="InterPro" id="IPR004838">
    <property type="entry name" value="NHTrfase_class1_PyrdxlP-BS"/>
</dbReference>
<dbReference type="AlphaFoldDB" id="A0A4Q7VTH4"/>
<dbReference type="InterPro" id="IPR015424">
    <property type="entry name" value="PyrdxlP-dep_Trfase"/>
</dbReference>
<evidence type="ECO:0000256" key="3">
    <source>
        <dbReference type="ARBA" id="ARBA00022576"/>
    </source>
</evidence>
<dbReference type="InterPro" id="IPR004839">
    <property type="entry name" value="Aminotransferase_I/II_large"/>
</dbReference>
<dbReference type="PANTHER" id="PTHR46383">
    <property type="entry name" value="ASPARTATE AMINOTRANSFERASE"/>
    <property type="match status" value="1"/>
</dbReference>
<keyword evidence="9" id="KW-1185">Reference proteome</keyword>
<evidence type="ECO:0000256" key="6">
    <source>
        <dbReference type="RuleBase" id="RU000481"/>
    </source>
</evidence>
<dbReference type="CDD" id="cd00609">
    <property type="entry name" value="AAT_like"/>
    <property type="match status" value="1"/>
</dbReference>
<keyword evidence="3 6" id="KW-0032">Aminotransferase</keyword>
<comment type="caution">
    <text evidence="8">The sequence shown here is derived from an EMBL/GenBank/DDBJ whole genome shotgun (WGS) entry which is preliminary data.</text>
</comment>
<dbReference type="InterPro" id="IPR050596">
    <property type="entry name" value="AspAT/PAT-like"/>
</dbReference>
<evidence type="ECO:0000256" key="2">
    <source>
        <dbReference type="ARBA" id="ARBA00007441"/>
    </source>
</evidence>
<proteinExistence type="inferred from homology"/>
<dbReference type="GO" id="GO:0030170">
    <property type="term" value="F:pyridoxal phosphate binding"/>
    <property type="evidence" value="ECO:0007669"/>
    <property type="project" value="InterPro"/>
</dbReference>
<organism evidence="8 9">
    <name type="scientific">Advenella incenata</name>
    <dbReference type="NCBI Taxonomy" id="267800"/>
    <lineage>
        <taxon>Bacteria</taxon>
        <taxon>Pseudomonadati</taxon>
        <taxon>Pseudomonadota</taxon>
        <taxon>Betaproteobacteria</taxon>
        <taxon>Burkholderiales</taxon>
        <taxon>Alcaligenaceae</taxon>
    </lineage>
</organism>
<dbReference type="EMBL" id="SHKO01000001">
    <property type="protein sequence ID" value="RZT99588.1"/>
    <property type="molecule type" value="Genomic_DNA"/>
</dbReference>
<dbReference type="PROSITE" id="PS00105">
    <property type="entry name" value="AA_TRANSFER_CLASS_1"/>
    <property type="match status" value="1"/>
</dbReference>
<evidence type="ECO:0000259" key="7">
    <source>
        <dbReference type="Pfam" id="PF00155"/>
    </source>
</evidence>
<dbReference type="Pfam" id="PF00155">
    <property type="entry name" value="Aminotran_1_2"/>
    <property type="match status" value="1"/>
</dbReference>
<dbReference type="Gene3D" id="3.40.640.10">
    <property type="entry name" value="Type I PLP-dependent aspartate aminotransferase-like (Major domain)"/>
    <property type="match status" value="1"/>
</dbReference>
<dbReference type="GO" id="GO:0006520">
    <property type="term" value="P:amino acid metabolic process"/>
    <property type="evidence" value="ECO:0007669"/>
    <property type="project" value="InterPro"/>
</dbReference>
<dbReference type="PRINTS" id="PR00753">
    <property type="entry name" value="ACCSYNTHASE"/>
</dbReference>
<comment type="cofactor">
    <cofactor evidence="1 6">
        <name>pyridoxal 5'-phosphate</name>
        <dbReference type="ChEBI" id="CHEBI:597326"/>
    </cofactor>
</comment>
<dbReference type="PANTHER" id="PTHR46383:SF2">
    <property type="entry name" value="AMINOTRANSFERASE"/>
    <property type="match status" value="1"/>
</dbReference>
<dbReference type="SUPFAM" id="SSF53383">
    <property type="entry name" value="PLP-dependent transferases"/>
    <property type="match status" value="1"/>
</dbReference>
<name>A0A4Q7VTH4_9BURK</name>
<comment type="similarity">
    <text evidence="2 6">Belongs to the class-I pyridoxal-phosphate-dependent aminotransferase family.</text>
</comment>
<protein>
    <recommendedName>
        <fullName evidence="6">Aminotransferase</fullName>
        <ecNumber evidence="6">2.6.1.-</ecNumber>
    </recommendedName>
</protein>
<feature type="domain" description="Aminotransferase class I/classII large" evidence="7">
    <location>
        <begin position="73"/>
        <end position="421"/>
    </location>
</feature>
<keyword evidence="4 6" id="KW-0808">Transferase</keyword>
<dbReference type="NCBIfam" id="NF005601">
    <property type="entry name" value="PRK07337.1"/>
    <property type="match status" value="1"/>
</dbReference>
<evidence type="ECO:0000313" key="8">
    <source>
        <dbReference type="EMBL" id="RZT99588.1"/>
    </source>
</evidence>
<reference evidence="8 9" key="1">
    <citation type="submission" date="2019-02" db="EMBL/GenBank/DDBJ databases">
        <title>Genomic Encyclopedia of Type Strains, Phase IV (KMG-IV): sequencing the most valuable type-strain genomes for metagenomic binning, comparative biology and taxonomic classification.</title>
        <authorList>
            <person name="Goeker M."/>
        </authorList>
    </citation>
    <scope>NUCLEOTIDE SEQUENCE [LARGE SCALE GENOMIC DNA]</scope>
    <source>
        <strain evidence="8 9">DSM 23814</strain>
    </source>
</reference>
<gene>
    <name evidence="8" type="ORF">EV681_1379</name>
</gene>
<evidence type="ECO:0000256" key="1">
    <source>
        <dbReference type="ARBA" id="ARBA00001933"/>
    </source>
</evidence>
<accession>A0A4Q7VTH4</accession>
<dbReference type="Proteomes" id="UP000293398">
    <property type="component" value="Unassembled WGS sequence"/>
</dbReference>
<dbReference type="InterPro" id="IPR015421">
    <property type="entry name" value="PyrdxlP-dep_Trfase_major"/>
</dbReference>
<dbReference type="EC" id="2.6.1.-" evidence="6"/>